<dbReference type="InterPro" id="IPR006312">
    <property type="entry name" value="TatA/E"/>
</dbReference>
<evidence type="ECO:0000256" key="8">
    <source>
        <dbReference type="ARBA" id="ARBA00023136"/>
    </source>
</evidence>
<comment type="caution">
    <text evidence="9">The sequence shown here is derived from an EMBL/GenBank/DDBJ whole genome shotgun (WGS) entry which is preliminary data.</text>
</comment>
<evidence type="ECO:0000256" key="7">
    <source>
        <dbReference type="ARBA" id="ARBA00023010"/>
    </source>
</evidence>
<keyword evidence="6" id="KW-1133">Transmembrane helix</keyword>
<dbReference type="GO" id="GO:0005886">
    <property type="term" value="C:plasma membrane"/>
    <property type="evidence" value="ECO:0007669"/>
    <property type="project" value="UniProtKB-SubCell"/>
</dbReference>
<dbReference type="AlphaFoldDB" id="A0A523XQ19"/>
<evidence type="ECO:0000256" key="1">
    <source>
        <dbReference type="ARBA" id="ARBA00004162"/>
    </source>
</evidence>
<dbReference type="Proteomes" id="UP000315534">
    <property type="component" value="Unassembled WGS sequence"/>
</dbReference>
<evidence type="ECO:0000256" key="6">
    <source>
        <dbReference type="ARBA" id="ARBA00022989"/>
    </source>
</evidence>
<dbReference type="NCBIfam" id="TIGR01411">
    <property type="entry name" value="tatAE"/>
    <property type="match status" value="1"/>
</dbReference>
<evidence type="ECO:0000256" key="2">
    <source>
        <dbReference type="ARBA" id="ARBA00022448"/>
    </source>
</evidence>
<keyword evidence="7" id="KW-0811">Translocation</keyword>
<dbReference type="PANTHER" id="PTHR42982">
    <property type="entry name" value="SEC-INDEPENDENT PROTEIN TRANSLOCASE PROTEIN TATA"/>
    <property type="match status" value="1"/>
</dbReference>
<gene>
    <name evidence="9" type="ORF">E3J38_04100</name>
</gene>
<evidence type="ECO:0000256" key="3">
    <source>
        <dbReference type="ARBA" id="ARBA00022475"/>
    </source>
</evidence>
<accession>A0A523XQ19</accession>
<keyword evidence="2" id="KW-0813">Transport</keyword>
<evidence type="ECO:0000313" key="10">
    <source>
        <dbReference type="Proteomes" id="UP000315534"/>
    </source>
</evidence>
<keyword evidence="4" id="KW-0812">Transmembrane</keyword>
<dbReference type="PANTHER" id="PTHR42982:SF1">
    <property type="entry name" value="SEC-INDEPENDENT PROTEIN TRANSLOCASE PROTEIN TATA"/>
    <property type="match status" value="1"/>
</dbReference>
<sequence length="44" mass="4980">MFGTIGWQEILLVFLVVLLLFGAKRLPEVGKSFGKGLKEFRKRG</sequence>
<evidence type="ECO:0000256" key="5">
    <source>
        <dbReference type="ARBA" id="ARBA00022927"/>
    </source>
</evidence>
<comment type="subcellular location">
    <subcellularLocation>
        <location evidence="1">Cell membrane</location>
        <topology evidence="1">Single-pass membrane protein</topology>
    </subcellularLocation>
</comment>
<evidence type="ECO:0000256" key="4">
    <source>
        <dbReference type="ARBA" id="ARBA00022692"/>
    </source>
</evidence>
<dbReference type="Gene3D" id="1.20.5.3310">
    <property type="match status" value="1"/>
</dbReference>
<keyword evidence="5" id="KW-0653">Protein transport</keyword>
<keyword evidence="3" id="KW-1003">Cell membrane</keyword>
<organism evidence="9 10">
    <name type="scientific">candidate division TA06 bacterium</name>
    <dbReference type="NCBI Taxonomy" id="2250710"/>
    <lineage>
        <taxon>Bacteria</taxon>
        <taxon>Bacteria division TA06</taxon>
    </lineage>
</organism>
<name>A0A523XQ19_UNCT6</name>
<protein>
    <submittedName>
        <fullName evidence="9">Twin-arginine translocase TatA/TatE family subunit</fullName>
    </submittedName>
</protein>
<keyword evidence="8" id="KW-0472">Membrane</keyword>
<reference evidence="9 10" key="1">
    <citation type="submission" date="2019-03" db="EMBL/GenBank/DDBJ databases">
        <title>Metabolic potential of uncultured bacteria and archaea associated with petroleum seepage in deep-sea sediments.</title>
        <authorList>
            <person name="Dong X."/>
            <person name="Hubert C."/>
        </authorList>
    </citation>
    <scope>NUCLEOTIDE SEQUENCE [LARGE SCALE GENOMIC DNA]</scope>
    <source>
        <strain evidence="9">E29_bin36</strain>
    </source>
</reference>
<dbReference type="InterPro" id="IPR003369">
    <property type="entry name" value="TatA/B/E"/>
</dbReference>
<evidence type="ECO:0000313" key="9">
    <source>
        <dbReference type="EMBL" id="TET81335.1"/>
    </source>
</evidence>
<dbReference type="Pfam" id="PF02416">
    <property type="entry name" value="TatA_B_E"/>
    <property type="match status" value="1"/>
</dbReference>
<dbReference type="GO" id="GO:0043953">
    <property type="term" value="P:protein transport by the Tat complex"/>
    <property type="evidence" value="ECO:0007669"/>
    <property type="project" value="InterPro"/>
</dbReference>
<dbReference type="EMBL" id="SOIP01000249">
    <property type="protein sequence ID" value="TET81335.1"/>
    <property type="molecule type" value="Genomic_DNA"/>
</dbReference>
<proteinExistence type="predicted"/>